<reference evidence="1 2" key="1">
    <citation type="submission" date="2018-05" db="EMBL/GenBank/DDBJ databases">
        <title>Draft genome of Methanospirillum lacunae Ki8-1.</title>
        <authorList>
            <person name="Dueholm M.S."/>
            <person name="Nielsen P.H."/>
            <person name="Bakmann L.F."/>
            <person name="Otzen D.E."/>
        </authorList>
    </citation>
    <scope>NUCLEOTIDE SEQUENCE [LARGE SCALE GENOMIC DNA]</scope>
    <source>
        <strain evidence="1 2">Ki8-1</strain>
    </source>
</reference>
<protein>
    <submittedName>
        <fullName evidence="1">Uncharacterized protein</fullName>
    </submittedName>
</protein>
<dbReference type="GeneID" id="97549740"/>
<evidence type="ECO:0000313" key="1">
    <source>
        <dbReference type="EMBL" id="PWR74358.1"/>
    </source>
</evidence>
<name>A0A2V2ND68_9EURY</name>
<dbReference type="AlphaFoldDB" id="A0A2V2ND68"/>
<comment type="caution">
    <text evidence="1">The sequence shown here is derived from an EMBL/GenBank/DDBJ whole genome shotgun (WGS) entry which is preliminary data.</text>
</comment>
<dbReference type="RefSeq" id="WP_109967637.1">
    <property type="nucleotide sequence ID" value="NZ_CP176093.1"/>
</dbReference>
<proteinExistence type="predicted"/>
<evidence type="ECO:0000313" key="2">
    <source>
        <dbReference type="Proteomes" id="UP000245657"/>
    </source>
</evidence>
<organism evidence="1 2">
    <name type="scientific">Methanospirillum lacunae</name>
    <dbReference type="NCBI Taxonomy" id="668570"/>
    <lineage>
        <taxon>Archaea</taxon>
        <taxon>Methanobacteriati</taxon>
        <taxon>Methanobacteriota</taxon>
        <taxon>Stenosarchaea group</taxon>
        <taxon>Methanomicrobia</taxon>
        <taxon>Methanomicrobiales</taxon>
        <taxon>Methanospirillaceae</taxon>
        <taxon>Methanospirillum</taxon>
    </lineage>
</organism>
<dbReference type="OrthoDB" id="117391at2157"/>
<dbReference type="Proteomes" id="UP000245657">
    <property type="component" value="Unassembled WGS sequence"/>
</dbReference>
<keyword evidence="2" id="KW-1185">Reference proteome</keyword>
<sequence length="272" mass="28612">MRNILYIGIISLLFATGGVTADWLPNQTPENQMFSITTVIDVVGYVSDSTSLSWVIASPGAIPTGILAPGQSVADVSYHDSTMTNGGHLMMNKRVDFDSGDQTVGTNNLETQKVMTYSGIDGSHLVGEEEYTLSVAGRNSTSDDAIRCVFSQGLGSGLPSFCNIVTAKSSLINVNSAQISSKGGVRAVAENANTPATLNYQIAVTPDTNSGSGYADAIVKTEFAGSIMEARDTSGDNWNKTSATNTWKDSSSVSGGIKNFQKSFGYTSGLRV</sequence>
<accession>A0A2V2ND68</accession>
<gene>
    <name evidence="1" type="ORF">DK846_04200</name>
</gene>
<dbReference type="EMBL" id="QGMY01000002">
    <property type="protein sequence ID" value="PWR74358.1"/>
    <property type="molecule type" value="Genomic_DNA"/>
</dbReference>